<dbReference type="Pfam" id="PF01934">
    <property type="entry name" value="HepT-like"/>
    <property type="match status" value="1"/>
</dbReference>
<organism evidence="5 6">
    <name type="scientific">Thioalkalivibrio halophilus</name>
    <dbReference type="NCBI Taxonomy" id="252474"/>
    <lineage>
        <taxon>Bacteria</taxon>
        <taxon>Pseudomonadati</taxon>
        <taxon>Pseudomonadota</taxon>
        <taxon>Gammaproteobacteria</taxon>
        <taxon>Chromatiales</taxon>
        <taxon>Ectothiorhodospiraceae</taxon>
        <taxon>Thioalkalivibrio</taxon>
    </lineage>
</organism>
<protein>
    <recommendedName>
        <fullName evidence="7">DUF86 domain-containing protein</fullName>
    </recommendedName>
</protein>
<dbReference type="RefSeq" id="WP_018946864.1">
    <property type="nucleotide sequence ID" value="NZ_MUZR01000040.1"/>
</dbReference>
<keyword evidence="6" id="KW-1185">Reference proteome</keyword>
<dbReference type="OrthoDB" id="9796612at2"/>
<dbReference type="InterPro" id="IPR008201">
    <property type="entry name" value="HepT-like"/>
</dbReference>
<sequence>MVRPEVIRRRIEAVSENLEVLERLARYDEDEFLADPEHYGSAERFLQLALEALLDMGSHVIADNGLGSVNQGRDIPRLFREHGYIDSALEEKWLRMIGFRNILVHAYLQLDRRQVYQVLCNDLADIRALQRTFASFL</sequence>
<accession>A0A1V2ZX25</accession>
<evidence type="ECO:0000256" key="3">
    <source>
        <dbReference type="ARBA" id="ARBA00022801"/>
    </source>
</evidence>
<dbReference type="Proteomes" id="UP000189177">
    <property type="component" value="Unassembled WGS sequence"/>
</dbReference>
<evidence type="ECO:0000256" key="1">
    <source>
        <dbReference type="ARBA" id="ARBA00022649"/>
    </source>
</evidence>
<dbReference type="GO" id="GO:0004540">
    <property type="term" value="F:RNA nuclease activity"/>
    <property type="evidence" value="ECO:0007669"/>
    <property type="project" value="InterPro"/>
</dbReference>
<dbReference type="AlphaFoldDB" id="A0A1V2ZX25"/>
<keyword evidence="3" id="KW-0378">Hydrolase</keyword>
<dbReference type="GO" id="GO:0016787">
    <property type="term" value="F:hydrolase activity"/>
    <property type="evidence" value="ECO:0007669"/>
    <property type="project" value="UniProtKB-KW"/>
</dbReference>
<dbReference type="EMBL" id="MUZR01000040">
    <property type="protein sequence ID" value="OOC09678.1"/>
    <property type="molecule type" value="Genomic_DNA"/>
</dbReference>
<gene>
    <name evidence="5" type="ORF">B1A74_09795</name>
</gene>
<keyword evidence="2" id="KW-0540">Nuclease</keyword>
<dbReference type="GO" id="GO:0110001">
    <property type="term" value="C:toxin-antitoxin complex"/>
    <property type="evidence" value="ECO:0007669"/>
    <property type="project" value="InterPro"/>
</dbReference>
<reference evidence="5 6" key="1">
    <citation type="submission" date="2017-02" db="EMBL/GenBank/DDBJ databases">
        <title>Genomic diversity within the haloalkaliphilic genus Thioalkalivibrio.</title>
        <authorList>
            <person name="Ahn A.-C."/>
            <person name="Meier-Kolthoff J."/>
            <person name="Overmars L."/>
            <person name="Richter M."/>
            <person name="Woyke T."/>
            <person name="Sorokin D.Y."/>
            <person name="Muyzer G."/>
        </authorList>
    </citation>
    <scope>NUCLEOTIDE SEQUENCE [LARGE SCALE GENOMIC DNA]</scope>
    <source>
        <strain evidence="5 6">HL17</strain>
    </source>
</reference>
<evidence type="ECO:0000256" key="4">
    <source>
        <dbReference type="ARBA" id="ARBA00024207"/>
    </source>
</evidence>
<dbReference type="PANTHER" id="PTHR33397:SF5">
    <property type="entry name" value="RNASE YUTE-RELATED"/>
    <property type="match status" value="1"/>
</dbReference>
<comment type="similarity">
    <text evidence="4">Belongs to the HepT RNase toxin family.</text>
</comment>
<keyword evidence="1" id="KW-1277">Toxin-antitoxin system</keyword>
<dbReference type="NCBIfam" id="NF047751">
    <property type="entry name" value="HepT_toxin"/>
    <property type="match status" value="1"/>
</dbReference>
<dbReference type="InterPro" id="IPR052379">
    <property type="entry name" value="Type_VII_TA_RNase"/>
</dbReference>
<evidence type="ECO:0000313" key="5">
    <source>
        <dbReference type="EMBL" id="OOC09678.1"/>
    </source>
</evidence>
<evidence type="ECO:0000313" key="6">
    <source>
        <dbReference type="Proteomes" id="UP000189177"/>
    </source>
</evidence>
<dbReference type="SUPFAM" id="SSF81593">
    <property type="entry name" value="Nucleotidyltransferase substrate binding subunit/domain"/>
    <property type="match status" value="1"/>
</dbReference>
<comment type="caution">
    <text evidence="5">The sequence shown here is derived from an EMBL/GenBank/DDBJ whole genome shotgun (WGS) entry which is preliminary data.</text>
</comment>
<dbReference type="PANTHER" id="PTHR33397">
    <property type="entry name" value="UPF0331 PROTEIN YUTE"/>
    <property type="match status" value="1"/>
</dbReference>
<name>A0A1V2ZX25_9GAMM</name>
<dbReference type="STRING" id="252474.B1A74_09795"/>
<proteinExistence type="inferred from homology"/>
<evidence type="ECO:0000256" key="2">
    <source>
        <dbReference type="ARBA" id="ARBA00022722"/>
    </source>
</evidence>
<evidence type="ECO:0008006" key="7">
    <source>
        <dbReference type="Google" id="ProtNLM"/>
    </source>
</evidence>
<dbReference type="InterPro" id="IPR037038">
    <property type="entry name" value="HepT-like_sf"/>
</dbReference>
<dbReference type="Gene3D" id="1.20.120.580">
    <property type="entry name" value="bsu32300-like"/>
    <property type="match status" value="1"/>
</dbReference>